<dbReference type="Gene3D" id="2.60.40.1880">
    <property type="entry name" value="Invasion associated locus B (IalB) protein"/>
    <property type="match status" value="1"/>
</dbReference>
<evidence type="ECO:0000256" key="2">
    <source>
        <dbReference type="SAM" id="SignalP"/>
    </source>
</evidence>
<keyword evidence="4" id="KW-1185">Reference proteome</keyword>
<dbReference type="KEGG" id="pstg:E8M01_31690"/>
<dbReference type="InterPro" id="IPR038696">
    <property type="entry name" value="IalB_sf"/>
</dbReference>
<dbReference type="OrthoDB" id="8017994at2"/>
<dbReference type="RefSeq" id="WP_136963811.1">
    <property type="nucleotide sequence ID" value="NZ_CP039690.1"/>
</dbReference>
<gene>
    <name evidence="3" type="ORF">E8M01_31690</name>
</gene>
<evidence type="ECO:0000313" key="4">
    <source>
        <dbReference type="Proteomes" id="UP000298781"/>
    </source>
</evidence>
<dbReference type="EMBL" id="CP039690">
    <property type="protein sequence ID" value="QCI68392.1"/>
    <property type="molecule type" value="Genomic_DNA"/>
</dbReference>
<dbReference type="AlphaFoldDB" id="A0A4D7BKY0"/>
<feature type="region of interest" description="Disordered" evidence="1">
    <location>
        <begin position="29"/>
        <end position="51"/>
    </location>
</feature>
<feature type="compositionally biased region" description="Low complexity" evidence="1">
    <location>
        <begin position="227"/>
        <end position="244"/>
    </location>
</feature>
<feature type="signal peptide" evidence="2">
    <location>
        <begin position="1"/>
        <end position="25"/>
    </location>
</feature>
<dbReference type="Pfam" id="PF06776">
    <property type="entry name" value="IalB"/>
    <property type="match status" value="1"/>
</dbReference>
<feature type="region of interest" description="Disordered" evidence="1">
    <location>
        <begin position="200"/>
        <end position="269"/>
    </location>
</feature>
<protein>
    <recommendedName>
        <fullName evidence="5">Invasion associated locus B family protein</fullName>
    </recommendedName>
</protein>
<dbReference type="InterPro" id="IPR010642">
    <property type="entry name" value="Invasion_prot_B"/>
</dbReference>
<name>A0A4D7BKY0_9HYPH</name>
<proteinExistence type="predicted"/>
<evidence type="ECO:0000313" key="3">
    <source>
        <dbReference type="EMBL" id="QCI68392.1"/>
    </source>
</evidence>
<feature type="chain" id="PRO_5020444858" description="Invasion associated locus B family protein" evidence="2">
    <location>
        <begin position="26"/>
        <end position="269"/>
    </location>
</feature>
<feature type="compositionally biased region" description="Low complexity" evidence="1">
    <location>
        <begin position="252"/>
        <end position="263"/>
    </location>
</feature>
<feature type="compositionally biased region" description="Basic and acidic residues" evidence="1">
    <location>
        <begin position="204"/>
        <end position="226"/>
    </location>
</feature>
<reference evidence="3 4" key="1">
    <citation type="submission" date="2019-04" db="EMBL/GenBank/DDBJ databases">
        <title>Phreatobacter aquaticus sp. nov.</title>
        <authorList>
            <person name="Choi A."/>
        </authorList>
    </citation>
    <scope>NUCLEOTIDE SEQUENCE [LARGE SCALE GENOMIC DNA]</scope>
    <source>
        <strain evidence="3 4">KCTC 52518</strain>
    </source>
</reference>
<evidence type="ECO:0000256" key="1">
    <source>
        <dbReference type="SAM" id="MobiDB-lite"/>
    </source>
</evidence>
<evidence type="ECO:0008006" key="5">
    <source>
        <dbReference type="Google" id="ProtNLM"/>
    </source>
</evidence>
<sequence length="269" mass="28617">MSRLSVPARLGLGAALLLLPAVALAQQGQRPAQRPAQPAQPAAPAAPAAAEPQLQAIQTPWVKLCDNVPVDERTPPTTKKLCMVVQETRAENGQMLASVQIRELEGEKPRLIIAVPVGMSLQPGIRVVLEGGQGAPTPQAMRYEVCLPNACFAQMEIQPDFLNRMKRANNLNIQVVNMNNRAISLAMSLTGFQASYDGQPVDPKAYEESQRKLAEELQRRGEEAQRRLQQQQQQQGGAPGAPAAPGLPAPAAPLGAPPAGAAPLAPPTR</sequence>
<organism evidence="3 4">
    <name type="scientific">Phreatobacter stygius</name>
    <dbReference type="NCBI Taxonomy" id="1940610"/>
    <lineage>
        <taxon>Bacteria</taxon>
        <taxon>Pseudomonadati</taxon>
        <taxon>Pseudomonadota</taxon>
        <taxon>Alphaproteobacteria</taxon>
        <taxon>Hyphomicrobiales</taxon>
        <taxon>Phreatobacteraceae</taxon>
        <taxon>Phreatobacter</taxon>
    </lineage>
</organism>
<accession>A0A4D7BKY0</accession>
<keyword evidence="2" id="KW-0732">Signal</keyword>
<dbReference type="Proteomes" id="UP000298781">
    <property type="component" value="Chromosome"/>
</dbReference>